<dbReference type="EMBL" id="ASPP01046428">
    <property type="protein sequence ID" value="ETN98545.1"/>
    <property type="molecule type" value="Genomic_DNA"/>
</dbReference>
<dbReference type="AlphaFoldDB" id="X6LB01"/>
<evidence type="ECO:0000256" key="1">
    <source>
        <dbReference type="SAM" id="Phobius"/>
    </source>
</evidence>
<accession>X6LB01</accession>
<dbReference type="Pfam" id="PF00487">
    <property type="entry name" value="FA_desaturase"/>
    <property type="match status" value="1"/>
</dbReference>
<organism evidence="3 4">
    <name type="scientific">Reticulomyxa filosa</name>
    <dbReference type="NCBI Taxonomy" id="46433"/>
    <lineage>
        <taxon>Eukaryota</taxon>
        <taxon>Sar</taxon>
        <taxon>Rhizaria</taxon>
        <taxon>Retaria</taxon>
        <taxon>Foraminifera</taxon>
        <taxon>Monothalamids</taxon>
        <taxon>Reticulomyxidae</taxon>
        <taxon>Reticulomyxa</taxon>
    </lineage>
</organism>
<proteinExistence type="predicted"/>
<keyword evidence="1" id="KW-1133">Transmembrane helix</keyword>
<dbReference type="GO" id="GO:0016020">
    <property type="term" value="C:membrane"/>
    <property type="evidence" value="ECO:0007669"/>
    <property type="project" value="GOC"/>
</dbReference>
<feature type="domain" description="Fatty acid desaturase" evidence="2">
    <location>
        <begin position="3"/>
        <end position="151"/>
    </location>
</feature>
<feature type="transmembrane region" description="Helical" evidence="1">
    <location>
        <begin position="83"/>
        <end position="106"/>
    </location>
</feature>
<gene>
    <name evidence="3" type="ORF">RFI_38940</name>
</gene>
<dbReference type="OrthoDB" id="200948at2759"/>
<evidence type="ECO:0000313" key="3">
    <source>
        <dbReference type="EMBL" id="ETN98545.1"/>
    </source>
</evidence>
<feature type="transmembrane region" description="Helical" evidence="1">
    <location>
        <begin position="143"/>
        <end position="161"/>
    </location>
</feature>
<keyword evidence="1" id="KW-0812">Transmembrane</keyword>
<dbReference type="PANTHER" id="PTHR12879:SF8">
    <property type="entry name" value="SPHINGOLIPID DELTA(4)-DESATURASE DES1"/>
    <property type="match status" value="1"/>
</dbReference>
<dbReference type="Proteomes" id="UP000023152">
    <property type="component" value="Unassembled WGS sequence"/>
</dbReference>
<dbReference type="GO" id="GO:0042284">
    <property type="term" value="F:sphingolipid delta-4 desaturase activity"/>
    <property type="evidence" value="ECO:0007669"/>
    <property type="project" value="TreeGrafter"/>
</dbReference>
<protein>
    <submittedName>
        <fullName evidence="3">Sphingolipid delta(4)-desaturase</fullName>
    </submittedName>
</protein>
<comment type="caution">
    <text evidence="3">The sequence shown here is derived from an EMBL/GenBank/DDBJ whole genome shotgun (WGS) entry which is preliminary data.</text>
</comment>
<dbReference type="PANTHER" id="PTHR12879">
    <property type="entry name" value="SPHINGOLIPID DELTA 4 DESATURASE/C-4 HYDROXYLASE PROTEIN DES2"/>
    <property type="match status" value="1"/>
</dbReference>
<reference evidence="3 4" key="1">
    <citation type="journal article" date="2013" name="Curr. Biol.">
        <title>The Genome of the Foraminiferan Reticulomyxa filosa.</title>
        <authorList>
            <person name="Glockner G."/>
            <person name="Hulsmann N."/>
            <person name="Schleicher M."/>
            <person name="Noegel A.A."/>
            <person name="Eichinger L."/>
            <person name="Gallinger C."/>
            <person name="Pawlowski J."/>
            <person name="Sierra R."/>
            <person name="Euteneuer U."/>
            <person name="Pillet L."/>
            <person name="Moustafa A."/>
            <person name="Platzer M."/>
            <person name="Groth M."/>
            <person name="Szafranski K."/>
            <person name="Schliwa M."/>
        </authorList>
    </citation>
    <scope>NUCLEOTIDE SEQUENCE [LARGE SCALE GENOMIC DNA]</scope>
</reference>
<keyword evidence="1" id="KW-0472">Membrane</keyword>
<keyword evidence="4" id="KW-1185">Reference proteome</keyword>
<sequence length="184" mass="21714">MYHMDHHQYQGVDVVDTDIPSEFELKVFRTRFLKFIWTIGQSFAYGLRPVFTAPKPITKLQVINTVVCIAFDLWIYRSFGKGALLYLIICSFLGLGFHPSAGHFIAEHYEFVKGYETYSYYGIINFVNFNVGYHNEHHDFPKIAWSRLPLVLLIVFFYFYYCCKVDTIQFRVPKNFLCVPLYIL</sequence>
<evidence type="ECO:0000313" key="4">
    <source>
        <dbReference type="Proteomes" id="UP000023152"/>
    </source>
</evidence>
<evidence type="ECO:0000259" key="2">
    <source>
        <dbReference type="Pfam" id="PF00487"/>
    </source>
</evidence>
<dbReference type="InterPro" id="IPR005804">
    <property type="entry name" value="FA_desaturase_dom"/>
</dbReference>
<dbReference type="GO" id="GO:0046513">
    <property type="term" value="P:ceramide biosynthetic process"/>
    <property type="evidence" value="ECO:0007669"/>
    <property type="project" value="TreeGrafter"/>
</dbReference>
<name>X6LB01_RETFI</name>